<dbReference type="EMBL" id="WXYO01000011">
    <property type="protein sequence ID" value="NAS14424.1"/>
    <property type="molecule type" value="Genomic_DNA"/>
</dbReference>
<organism evidence="2 3">
    <name type="scientific">Poritiphilus flavus</name>
    <dbReference type="NCBI Taxonomy" id="2697053"/>
    <lineage>
        <taxon>Bacteria</taxon>
        <taxon>Pseudomonadati</taxon>
        <taxon>Bacteroidota</taxon>
        <taxon>Flavobacteriia</taxon>
        <taxon>Flavobacteriales</taxon>
        <taxon>Flavobacteriaceae</taxon>
        <taxon>Poritiphilus</taxon>
    </lineage>
</organism>
<proteinExistence type="predicted"/>
<dbReference type="InterPro" id="IPR043749">
    <property type="entry name" value="DUF5694"/>
</dbReference>
<feature type="chain" id="PRO_5026784317" description="TraB/GumN family protein" evidence="1">
    <location>
        <begin position="23"/>
        <end position="271"/>
    </location>
</feature>
<dbReference type="AlphaFoldDB" id="A0A6L9EI01"/>
<keyword evidence="3" id="KW-1185">Reference proteome</keyword>
<protein>
    <recommendedName>
        <fullName evidence="4">TraB/GumN family protein</fullName>
    </recommendedName>
</protein>
<accession>A0A6L9EI01</accession>
<reference evidence="2 3" key="1">
    <citation type="submission" date="2020-01" db="EMBL/GenBank/DDBJ databases">
        <title>Bacteria diversity of Porities sp.</title>
        <authorList>
            <person name="Wang G."/>
        </authorList>
    </citation>
    <scope>NUCLEOTIDE SEQUENCE [LARGE SCALE GENOMIC DNA]</scope>
    <source>
        <strain evidence="2 3">R33</strain>
    </source>
</reference>
<dbReference type="Pfam" id="PF18950">
    <property type="entry name" value="DUF5694"/>
    <property type="match status" value="1"/>
</dbReference>
<dbReference type="Proteomes" id="UP000475249">
    <property type="component" value="Unassembled WGS sequence"/>
</dbReference>
<gene>
    <name evidence="2" type="ORF">GTQ38_20605</name>
</gene>
<evidence type="ECO:0000313" key="2">
    <source>
        <dbReference type="EMBL" id="NAS14424.1"/>
    </source>
</evidence>
<evidence type="ECO:0000313" key="3">
    <source>
        <dbReference type="Proteomes" id="UP000475249"/>
    </source>
</evidence>
<sequence>MRPTTLFIIALFANLTFSFAQSNPGEEQKPTIALLGTFHFAGSSDLIALDVKDLKTDKRQGEIQDLVTALAKFKPTKIILEYPYQKNRLDSLYQEYREGEHQLSINERQQLGFRLAKELGHNHIYPADHHLDLPFDELMAFLEENERMNEFQAMMEYMKSEVMVSMQNAYDSASLKEFFVWLNSDRSDKMNKNLYMERINKMGAENNYIGSDVVSKWWERNFKIMRNIDEIMEPNDRVLVLFGQGHTSLLKDFYRDRDDVIYTDILDYLKD</sequence>
<evidence type="ECO:0008006" key="4">
    <source>
        <dbReference type="Google" id="ProtNLM"/>
    </source>
</evidence>
<feature type="signal peptide" evidence="1">
    <location>
        <begin position="1"/>
        <end position="22"/>
    </location>
</feature>
<keyword evidence="1" id="KW-0732">Signal</keyword>
<comment type="caution">
    <text evidence="2">The sequence shown here is derived from an EMBL/GenBank/DDBJ whole genome shotgun (WGS) entry which is preliminary data.</text>
</comment>
<dbReference type="RefSeq" id="WP_161437473.1">
    <property type="nucleotide sequence ID" value="NZ_WXYO01000011.1"/>
</dbReference>
<evidence type="ECO:0000256" key="1">
    <source>
        <dbReference type="SAM" id="SignalP"/>
    </source>
</evidence>
<name>A0A6L9EI01_9FLAO</name>